<dbReference type="PANTHER" id="PTHR11986:SF121">
    <property type="entry name" value="BLR3010 PROTEIN"/>
    <property type="match status" value="1"/>
</dbReference>
<evidence type="ECO:0000256" key="3">
    <source>
        <dbReference type="RuleBase" id="RU003560"/>
    </source>
</evidence>
<dbReference type="InterPro" id="IPR005814">
    <property type="entry name" value="Aminotrans_3"/>
</dbReference>
<dbReference type="PANTHER" id="PTHR11986">
    <property type="entry name" value="AMINOTRANSFERASE CLASS III"/>
    <property type="match status" value="1"/>
</dbReference>
<gene>
    <name evidence="4" type="ORF">GCM10012285_03950</name>
</gene>
<keyword evidence="5" id="KW-1185">Reference proteome</keyword>
<dbReference type="InterPro" id="IPR015421">
    <property type="entry name" value="PyrdxlP-dep_Trfase_major"/>
</dbReference>
<evidence type="ECO:0000256" key="2">
    <source>
        <dbReference type="ARBA" id="ARBA00022898"/>
    </source>
</evidence>
<dbReference type="InterPro" id="IPR015424">
    <property type="entry name" value="PyrdxlP-dep_Trfase"/>
</dbReference>
<reference evidence="5" key="1">
    <citation type="journal article" date="2019" name="Int. J. Syst. Evol. Microbiol.">
        <title>The Global Catalogue of Microorganisms (GCM) 10K type strain sequencing project: providing services to taxonomists for standard genome sequencing and annotation.</title>
        <authorList>
            <consortium name="The Broad Institute Genomics Platform"/>
            <consortium name="The Broad Institute Genome Sequencing Center for Infectious Disease"/>
            <person name="Wu L."/>
            <person name="Ma J."/>
        </authorList>
    </citation>
    <scope>NUCLEOTIDE SEQUENCE [LARGE SCALE GENOMIC DNA]</scope>
    <source>
        <strain evidence="5">CGMCC 4.7323</strain>
    </source>
</reference>
<dbReference type="InterPro" id="IPR049704">
    <property type="entry name" value="Aminotrans_3_PPA_site"/>
</dbReference>
<dbReference type="CDD" id="cd00610">
    <property type="entry name" value="OAT_like"/>
    <property type="match status" value="1"/>
</dbReference>
<dbReference type="Gene3D" id="3.90.1150.10">
    <property type="entry name" value="Aspartate Aminotransferase, domain 1"/>
    <property type="match status" value="1"/>
</dbReference>
<name>A0ABQ2IYZ2_9ACTN</name>
<dbReference type="Pfam" id="PF00202">
    <property type="entry name" value="Aminotran_3"/>
    <property type="match status" value="1"/>
</dbReference>
<dbReference type="InterPro" id="IPR015422">
    <property type="entry name" value="PyrdxlP-dep_Trfase_small"/>
</dbReference>
<evidence type="ECO:0000313" key="5">
    <source>
        <dbReference type="Proteomes" id="UP000600080"/>
    </source>
</evidence>
<dbReference type="SUPFAM" id="SSF53383">
    <property type="entry name" value="PLP-dependent transferases"/>
    <property type="match status" value="1"/>
</dbReference>
<dbReference type="PROSITE" id="PS00600">
    <property type="entry name" value="AA_TRANSFER_CLASS_3"/>
    <property type="match status" value="1"/>
</dbReference>
<organism evidence="4 5">
    <name type="scientific">Streptomyces kronopolitis</name>
    <dbReference type="NCBI Taxonomy" id="1612435"/>
    <lineage>
        <taxon>Bacteria</taxon>
        <taxon>Bacillati</taxon>
        <taxon>Actinomycetota</taxon>
        <taxon>Actinomycetes</taxon>
        <taxon>Kitasatosporales</taxon>
        <taxon>Streptomycetaceae</taxon>
        <taxon>Streptomyces</taxon>
    </lineage>
</organism>
<dbReference type="GeneID" id="301546293"/>
<proteinExistence type="inferred from homology"/>
<dbReference type="GO" id="GO:0008483">
    <property type="term" value="F:transaminase activity"/>
    <property type="evidence" value="ECO:0007669"/>
    <property type="project" value="UniProtKB-KW"/>
</dbReference>
<dbReference type="RefSeq" id="WP_189095751.1">
    <property type="nucleotide sequence ID" value="NZ_BMND01000002.1"/>
</dbReference>
<dbReference type="PIRSF" id="PIRSF000521">
    <property type="entry name" value="Transaminase_4ab_Lys_Orn"/>
    <property type="match status" value="1"/>
</dbReference>
<protein>
    <submittedName>
        <fullName evidence="4">Aspartate aminotransferase family protein</fullName>
    </submittedName>
</protein>
<keyword evidence="4" id="KW-0808">Transferase</keyword>
<dbReference type="Proteomes" id="UP000600080">
    <property type="component" value="Unassembled WGS sequence"/>
</dbReference>
<accession>A0ABQ2IYZ2</accession>
<keyword evidence="2 3" id="KW-0663">Pyridoxal phosphate</keyword>
<dbReference type="EMBL" id="BMND01000002">
    <property type="protein sequence ID" value="GGN33141.1"/>
    <property type="molecule type" value="Genomic_DNA"/>
</dbReference>
<comment type="caution">
    <text evidence="4">The sequence shown here is derived from an EMBL/GenBank/DDBJ whole genome shotgun (WGS) entry which is preliminary data.</text>
</comment>
<dbReference type="Gene3D" id="3.40.640.10">
    <property type="entry name" value="Type I PLP-dependent aspartate aminotransferase-like (Major domain)"/>
    <property type="match status" value="1"/>
</dbReference>
<comment type="similarity">
    <text evidence="3">Belongs to the class-III pyridoxal-phosphate-dependent aminotransferase family.</text>
</comment>
<keyword evidence="4" id="KW-0032">Aminotransferase</keyword>
<evidence type="ECO:0000256" key="1">
    <source>
        <dbReference type="ARBA" id="ARBA00001933"/>
    </source>
</evidence>
<sequence length="462" mass="50606">MTGFDLSALLAERGGERYELHARHLNHQLPRMLHTLGFDRVYERAEGAYFWDADGQEYLDMLAGFGVMGLGRHHPVVRQALHDVLDASLADLTRFDCPPLPGLLAEKLLSHAPHLDRVFFGNSGTEAVETALKFARYATGRPRVLYCTHAFHGLTTGALSVNGEDGFRDGFAPLLPDTAVEMGDLAALERELKRGDVAGFVVEPIQGKGVHPTPPGFLRAAQELLHRHKALLIADEVQTGLGRTGDFFAYQHEDGVEPDLVCVAKALSGGYVPVGATLGKDWIFKKVYSSMDRVLVHSASFGSNAQAMAAGLAVLSVMEDEQLVAHARHLGDLLRSRLAALIGDYELLHDVRGRGLMIGIEFGRPTSLGLRGRWTMLQAARKGLFAQMVVVPLLQRHHILTQVSGDHLEVIKLIPPLVITERDVDRFVEAFTAVMDEAHNGGGLMWDFGRTLVKQSLQTGRG</sequence>
<dbReference type="InterPro" id="IPR050103">
    <property type="entry name" value="Class-III_PLP-dep_AT"/>
</dbReference>
<comment type="cofactor">
    <cofactor evidence="1">
        <name>pyridoxal 5'-phosphate</name>
        <dbReference type="ChEBI" id="CHEBI:597326"/>
    </cofactor>
</comment>
<evidence type="ECO:0000313" key="4">
    <source>
        <dbReference type="EMBL" id="GGN33141.1"/>
    </source>
</evidence>